<reference evidence="2 3" key="1">
    <citation type="submission" date="2018-02" db="EMBL/GenBank/DDBJ databases">
        <title>Genomic Encyclopedia of Archaeal and Bacterial Type Strains, Phase II (KMG-II): from individual species to whole genera.</title>
        <authorList>
            <person name="Goeker M."/>
        </authorList>
    </citation>
    <scope>NUCLEOTIDE SEQUENCE [LARGE SCALE GENOMIC DNA]</scope>
    <source>
        <strain evidence="2 3">DSM 21165</strain>
    </source>
</reference>
<name>A0A362X4U6_9FLAO</name>
<dbReference type="Gene3D" id="3.10.450.50">
    <property type="match status" value="1"/>
</dbReference>
<protein>
    <recommendedName>
        <fullName evidence="4">DUF4878 domain-containing protein</fullName>
    </recommendedName>
</protein>
<dbReference type="RefSeq" id="WP_105472480.1">
    <property type="nucleotide sequence ID" value="NZ_PVEO01000001.1"/>
</dbReference>
<keyword evidence="1" id="KW-0732">Signal</keyword>
<organism evidence="2 3">
    <name type="scientific">Jejuia pallidilutea</name>
    <dbReference type="NCBI Taxonomy" id="504487"/>
    <lineage>
        <taxon>Bacteria</taxon>
        <taxon>Pseudomonadati</taxon>
        <taxon>Bacteroidota</taxon>
        <taxon>Flavobacteriia</taxon>
        <taxon>Flavobacteriales</taxon>
        <taxon>Flavobacteriaceae</taxon>
        <taxon>Jejuia</taxon>
    </lineage>
</organism>
<sequence length="120" mass="13702">MKKMILYLLILLLMGCTQSQLSPTDTAKIVVESFYKNDNSKLKKHTTAESYASFMSIQATIAPGTDDNSNFKLIEETVKEDTAWVKFSTSYDNKSETFKLIKVDGKWLVTEKQMNEKTPF</sequence>
<comment type="caution">
    <text evidence="2">The sequence shown here is derived from an EMBL/GenBank/DDBJ whole genome shotgun (WGS) entry which is preliminary data.</text>
</comment>
<gene>
    <name evidence="2" type="ORF">CLV33_101392</name>
</gene>
<dbReference type="EMBL" id="PVEO01000001">
    <property type="protein sequence ID" value="PQV51469.1"/>
    <property type="molecule type" value="Genomic_DNA"/>
</dbReference>
<evidence type="ECO:0000256" key="1">
    <source>
        <dbReference type="SAM" id="SignalP"/>
    </source>
</evidence>
<accession>A0A362X4U6</accession>
<feature type="chain" id="PRO_5016851321" description="DUF4878 domain-containing protein" evidence="1">
    <location>
        <begin position="22"/>
        <end position="120"/>
    </location>
</feature>
<evidence type="ECO:0008006" key="4">
    <source>
        <dbReference type="Google" id="ProtNLM"/>
    </source>
</evidence>
<evidence type="ECO:0000313" key="3">
    <source>
        <dbReference type="Proteomes" id="UP000251545"/>
    </source>
</evidence>
<dbReference type="Proteomes" id="UP000251545">
    <property type="component" value="Unassembled WGS sequence"/>
</dbReference>
<evidence type="ECO:0000313" key="2">
    <source>
        <dbReference type="EMBL" id="PQV51469.1"/>
    </source>
</evidence>
<proteinExistence type="predicted"/>
<dbReference type="AlphaFoldDB" id="A0A362X4U6"/>
<dbReference type="PROSITE" id="PS51257">
    <property type="entry name" value="PROKAR_LIPOPROTEIN"/>
    <property type="match status" value="1"/>
</dbReference>
<feature type="signal peptide" evidence="1">
    <location>
        <begin position="1"/>
        <end position="21"/>
    </location>
</feature>